<evidence type="ECO:0000259" key="10">
    <source>
        <dbReference type="PROSITE" id="PS50089"/>
    </source>
</evidence>
<evidence type="ECO:0000256" key="1">
    <source>
        <dbReference type="ARBA" id="ARBA00000900"/>
    </source>
</evidence>
<dbReference type="FunFam" id="3.30.40.10:FF:000127">
    <property type="entry name" value="E3 ubiquitin-protein ligase RNF181"/>
    <property type="match status" value="1"/>
</dbReference>
<evidence type="ECO:0000256" key="5">
    <source>
        <dbReference type="ARBA" id="ARBA00022771"/>
    </source>
</evidence>
<feature type="domain" description="RING-type" evidence="10">
    <location>
        <begin position="295"/>
        <end position="336"/>
    </location>
</feature>
<dbReference type="SMART" id="SM00184">
    <property type="entry name" value="RING"/>
    <property type="match status" value="1"/>
</dbReference>
<evidence type="ECO:0000313" key="12">
    <source>
        <dbReference type="Proteomes" id="UP000019374"/>
    </source>
</evidence>
<evidence type="ECO:0000256" key="8">
    <source>
        <dbReference type="PROSITE-ProRule" id="PRU00175"/>
    </source>
</evidence>
<dbReference type="Pfam" id="PF13639">
    <property type="entry name" value="zf-RING_2"/>
    <property type="match status" value="1"/>
</dbReference>
<dbReference type="Proteomes" id="UP000019374">
    <property type="component" value="Unassembled WGS sequence"/>
</dbReference>
<feature type="compositionally biased region" description="Low complexity" evidence="9">
    <location>
        <begin position="382"/>
        <end position="397"/>
    </location>
</feature>
<evidence type="ECO:0000256" key="3">
    <source>
        <dbReference type="ARBA" id="ARBA00022679"/>
    </source>
</evidence>
<dbReference type="PROSITE" id="PS50089">
    <property type="entry name" value="ZF_RING_2"/>
    <property type="match status" value="1"/>
</dbReference>
<reference evidence="11 12" key="1">
    <citation type="journal article" date="2013" name="Chin. Sci. Bull.">
        <title>Genome survey uncovers the secrets of sex and lifestyle in caterpillar fungus.</title>
        <authorList>
            <person name="Hu X."/>
            <person name="Zhang Y."/>
            <person name="Xiao G."/>
            <person name="Zheng P."/>
            <person name="Xia Y."/>
            <person name="Zhang X."/>
            <person name="St Leger R.J."/>
            <person name="Liu X."/>
            <person name="Wang C."/>
        </authorList>
    </citation>
    <scope>NUCLEOTIDE SEQUENCE [LARGE SCALE GENOMIC DNA]</scope>
    <source>
        <strain evidence="12">Co18 / CGMCC 3.14243</strain>
        <tissue evidence="11">Fruit-body</tissue>
    </source>
</reference>
<dbReference type="PANTHER" id="PTHR45931">
    <property type="entry name" value="SI:CH211-59O9.10"/>
    <property type="match status" value="1"/>
</dbReference>
<keyword evidence="4" id="KW-0479">Metal-binding</keyword>
<name>T5AB06_OPHSC</name>
<gene>
    <name evidence="11" type="ORF">OCS_05351</name>
</gene>
<keyword evidence="5 8" id="KW-0863">Zinc-finger</keyword>
<feature type="compositionally biased region" description="Acidic residues" evidence="9">
    <location>
        <begin position="78"/>
        <end position="87"/>
    </location>
</feature>
<dbReference type="EMBL" id="KE653852">
    <property type="protein sequence ID" value="EQK98936.1"/>
    <property type="molecule type" value="Genomic_DNA"/>
</dbReference>
<evidence type="ECO:0000256" key="9">
    <source>
        <dbReference type="SAM" id="MobiDB-lite"/>
    </source>
</evidence>
<protein>
    <recommendedName>
        <fullName evidence="2">RING-type E3 ubiquitin transferase</fullName>
        <ecNumber evidence="2">2.3.2.27</ecNumber>
    </recommendedName>
</protein>
<dbReference type="HOGENOM" id="CLU_021597_1_1_1"/>
<dbReference type="GO" id="GO:0005634">
    <property type="term" value="C:nucleus"/>
    <property type="evidence" value="ECO:0007669"/>
    <property type="project" value="TreeGrafter"/>
</dbReference>
<evidence type="ECO:0000256" key="2">
    <source>
        <dbReference type="ARBA" id="ARBA00012483"/>
    </source>
</evidence>
<evidence type="ECO:0000256" key="7">
    <source>
        <dbReference type="ARBA" id="ARBA00022833"/>
    </source>
</evidence>
<dbReference type="PANTHER" id="PTHR45931:SF3">
    <property type="entry name" value="RING ZINC FINGER-CONTAINING PROTEIN"/>
    <property type="match status" value="1"/>
</dbReference>
<dbReference type="InterPro" id="IPR001841">
    <property type="entry name" value="Znf_RING"/>
</dbReference>
<feature type="compositionally biased region" description="Low complexity" evidence="9">
    <location>
        <begin position="341"/>
        <end position="350"/>
    </location>
</feature>
<dbReference type="InterPro" id="IPR051834">
    <property type="entry name" value="RING_finger_E3_ligase"/>
</dbReference>
<organism evidence="11 12">
    <name type="scientific">Ophiocordyceps sinensis (strain Co18 / CGMCC 3.14243)</name>
    <name type="common">Yarsagumba caterpillar fungus</name>
    <name type="synonym">Hirsutella sinensis</name>
    <dbReference type="NCBI Taxonomy" id="911162"/>
    <lineage>
        <taxon>Eukaryota</taxon>
        <taxon>Fungi</taxon>
        <taxon>Dikarya</taxon>
        <taxon>Ascomycota</taxon>
        <taxon>Pezizomycotina</taxon>
        <taxon>Sordariomycetes</taxon>
        <taxon>Hypocreomycetidae</taxon>
        <taxon>Hypocreales</taxon>
        <taxon>Ophiocordycipitaceae</taxon>
        <taxon>Ophiocordyceps</taxon>
    </lineage>
</organism>
<dbReference type="SUPFAM" id="SSF57850">
    <property type="entry name" value="RING/U-box"/>
    <property type="match status" value="1"/>
</dbReference>
<evidence type="ECO:0000256" key="4">
    <source>
        <dbReference type="ARBA" id="ARBA00022723"/>
    </source>
</evidence>
<dbReference type="Gene3D" id="3.30.40.10">
    <property type="entry name" value="Zinc/RING finger domain, C3HC4 (zinc finger)"/>
    <property type="match status" value="1"/>
</dbReference>
<dbReference type="GO" id="GO:0008270">
    <property type="term" value="F:zinc ion binding"/>
    <property type="evidence" value="ECO:0007669"/>
    <property type="project" value="UniProtKB-KW"/>
</dbReference>
<dbReference type="GO" id="GO:0061630">
    <property type="term" value="F:ubiquitin protein ligase activity"/>
    <property type="evidence" value="ECO:0007669"/>
    <property type="project" value="UniProtKB-EC"/>
</dbReference>
<keyword evidence="3" id="KW-0808">Transferase</keyword>
<dbReference type="AlphaFoldDB" id="T5AB06"/>
<proteinExistence type="predicted"/>
<dbReference type="InterPro" id="IPR013083">
    <property type="entry name" value="Znf_RING/FYVE/PHD"/>
</dbReference>
<keyword evidence="6" id="KW-0833">Ubl conjugation pathway</keyword>
<evidence type="ECO:0000313" key="11">
    <source>
        <dbReference type="EMBL" id="EQK98936.1"/>
    </source>
</evidence>
<dbReference type="EC" id="2.3.2.27" evidence="2"/>
<keyword evidence="7" id="KW-0862">Zinc</keyword>
<sequence length="533" mass="57457">MASRGHPGGHLDATAGREVVYCHACSNEWHRDEYGLGCPDCESDITEIVTSDNDPREHDHLPSVPSSPGSRAARYDDSDPDEADIEEYAGPHGFIHRRSVRDGSEHAHHHDPGVEPVMHRFYEMVQNFGQERNINPREHPDHEDGEPPAWPRIHRATFTSGPLGGGTASVTIFSGPPPGAHGMGHPHDGSQADPFQAIFSNVLRDLGPPQGEHQGAPPPNFARGLQEILGLFSGANATVGDAVYSQEALDRIITQLMEANPQSNAAPPASEETLKTLDRKTVDQDMLGGESATECTICIDEMRVGDEAVILPCKHWFHEECVTLWLREHNTCPICRTPVESGNGNSQNSNNGGGNGASNVGAPRLVPVPGGSPAPGLGGEAAGSSRSSRGGFSQSFGGSSGRQEQESTNTSAGNAARPFLGARPARLDEAFRAISTIQEERARERGRGMPSQQSYDMSRMQRRTSISPTSPRETVSREYGARMRQRSPSQGSRRGQGDQGSGRQASQGPISWLRERFTGGTGSHQGSSRDERR</sequence>
<dbReference type="CDD" id="cd16454">
    <property type="entry name" value="RING-H2_PA-TM-RING"/>
    <property type="match status" value="1"/>
</dbReference>
<feature type="region of interest" description="Disordered" evidence="9">
    <location>
        <begin position="439"/>
        <end position="533"/>
    </location>
</feature>
<dbReference type="OrthoDB" id="8062037at2759"/>
<dbReference type="GO" id="GO:0016567">
    <property type="term" value="P:protein ubiquitination"/>
    <property type="evidence" value="ECO:0007669"/>
    <property type="project" value="UniProtKB-ARBA"/>
</dbReference>
<evidence type="ECO:0000256" key="6">
    <source>
        <dbReference type="ARBA" id="ARBA00022786"/>
    </source>
</evidence>
<accession>T5AB06</accession>
<feature type="region of interest" description="Disordered" evidence="9">
    <location>
        <begin position="341"/>
        <end position="423"/>
    </location>
</feature>
<feature type="compositionally biased region" description="Polar residues" evidence="9">
    <location>
        <begin position="463"/>
        <end position="473"/>
    </location>
</feature>
<comment type="catalytic activity">
    <reaction evidence="1">
        <text>S-ubiquitinyl-[E2 ubiquitin-conjugating enzyme]-L-cysteine + [acceptor protein]-L-lysine = [E2 ubiquitin-conjugating enzyme]-L-cysteine + N(6)-ubiquitinyl-[acceptor protein]-L-lysine.</text>
        <dbReference type="EC" id="2.3.2.27"/>
    </reaction>
</comment>
<dbReference type="GO" id="GO:0006511">
    <property type="term" value="P:ubiquitin-dependent protein catabolic process"/>
    <property type="evidence" value="ECO:0007669"/>
    <property type="project" value="TreeGrafter"/>
</dbReference>
<feature type="region of interest" description="Disordered" evidence="9">
    <location>
        <begin position="49"/>
        <end position="93"/>
    </location>
</feature>
<dbReference type="eggNOG" id="KOG0800">
    <property type="taxonomic scope" value="Eukaryota"/>
</dbReference>